<evidence type="ECO:0000313" key="2">
    <source>
        <dbReference type="EMBL" id="KAL0483637.1"/>
    </source>
</evidence>
<feature type="compositionally biased region" description="Polar residues" evidence="1">
    <location>
        <begin position="77"/>
        <end position="86"/>
    </location>
</feature>
<name>A0AAW2Z4Q5_9EUKA</name>
<feature type="compositionally biased region" description="Polar residues" evidence="1">
    <location>
        <begin position="92"/>
        <end position="105"/>
    </location>
</feature>
<proteinExistence type="predicted"/>
<protein>
    <submittedName>
        <fullName evidence="2">Peroxisomal targeting signal 2 receptor</fullName>
    </submittedName>
</protein>
<organism evidence="2 3">
    <name type="scientific">Acrasis kona</name>
    <dbReference type="NCBI Taxonomy" id="1008807"/>
    <lineage>
        <taxon>Eukaryota</taxon>
        <taxon>Discoba</taxon>
        <taxon>Heterolobosea</taxon>
        <taxon>Tetramitia</taxon>
        <taxon>Eutetramitia</taxon>
        <taxon>Acrasidae</taxon>
        <taxon>Acrasis</taxon>
    </lineage>
</organism>
<dbReference type="Proteomes" id="UP001431209">
    <property type="component" value="Unassembled WGS sequence"/>
</dbReference>
<dbReference type="AlphaFoldDB" id="A0AAW2Z4Q5"/>
<evidence type="ECO:0000313" key="3">
    <source>
        <dbReference type="Proteomes" id="UP001431209"/>
    </source>
</evidence>
<feature type="region of interest" description="Disordered" evidence="1">
    <location>
        <begin position="58"/>
        <end position="105"/>
    </location>
</feature>
<keyword evidence="2" id="KW-0675">Receptor</keyword>
<evidence type="ECO:0000256" key="1">
    <source>
        <dbReference type="SAM" id="MobiDB-lite"/>
    </source>
</evidence>
<dbReference type="EMBL" id="JAOPGA020000972">
    <property type="protein sequence ID" value="KAL0483637.1"/>
    <property type="molecule type" value="Genomic_DNA"/>
</dbReference>
<sequence length="135" mass="15518">MLPNIRTAVHSRNDIHSVVYNHQSSFSSSWEQNLRLSGNWDGAKKKSQANYFEKLIKSSGRRSKSVGRYHSPLKVTDPSSPTLSDANKQKTIETNTSSNQKNQKYTLPSIRREYQMPKMVTYVYKNCSWSSEEVV</sequence>
<keyword evidence="3" id="KW-1185">Reference proteome</keyword>
<accession>A0AAW2Z4Q5</accession>
<comment type="caution">
    <text evidence="2">The sequence shown here is derived from an EMBL/GenBank/DDBJ whole genome shotgun (WGS) entry which is preliminary data.</text>
</comment>
<gene>
    <name evidence="2" type="ORF">AKO1_011454</name>
</gene>
<reference evidence="2 3" key="1">
    <citation type="submission" date="2024-03" db="EMBL/GenBank/DDBJ databases">
        <title>The Acrasis kona genome and developmental transcriptomes reveal deep origins of eukaryotic multicellular pathways.</title>
        <authorList>
            <person name="Sheikh S."/>
            <person name="Fu C.-J."/>
            <person name="Brown M.W."/>
            <person name="Baldauf S.L."/>
        </authorList>
    </citation>
    <scope>NUCLEOTIDE SEQUENCE [LARGE SCALE GENOMIC DNA]</scope>
    <source>
        <strain evidence="2 3">ATCC MYA-3509</strain>
    </source>
</reference>